<organism evidence="1 2">
    <name type="scientific">Paludibacter propionicigenes (strain DSM 17365 / JCM 13257 / WB4)</name>
    <dbReference type="NCBI Taxonomy" id="694427"/>
    <lineage>
        <taxon>Bacteria</taxon>
        <taxon>Pseudomonadati</taxon>
        <taxon>Bacteroidota</taxon>
        <taxon>Bacteroidia</taxon>
        <taxon>Bacteroidales</taxon>
        <taxon>Paludibacteraceae</taxon>
        <taxon>Paludibacter</taxon>
    </lineage>
</organism>
<name>E4T2A3_PALPW</name>
<reference key="1">
    <citation type="submission" date="2010-11" db="EMBL/GenBank/DDBJ databases">
        <title>The complete genome of Paludibacter propionicigenes DSM 17365.</title>
        <authorList>
            <consortium name="US DOE Joint Genome Institute (JGI-PGF)"/>
            <person name="Lucas S."/>
            <person name="Copeland A."/>
            <person name="Lapidus A."/>
            <person name="Bruce D."/>
            <person name="Goodwin L."/>
            <person name="Pitluck S."/>
            <person name="Kyrpides N."/>
            <person name="Mavromatis K."/>
            <person name="Ivanova N."/>
            <person name="Munk A.C."/>
            <person name="Brettin T."/>
            <person name="Detter J.C."/>
            <person name="Han C."/>
            <person name="Tapia R."/>
            <person name="Land M."/>
            <person name="Hauser L."/>
            <person name="Markowitz V."/>
            <person name="Cheng J.-F."/>
            <person name="Hugenholtz P."/>
            <person name="Woyke T."/>
            <person name="Wu D."/>
            <person name="Gronow S."/>
            <person name="Wellnitz S."/>
            <person name="Brambilla E."/>
            <person name="Klenk H.-P."/>
            <person name="Eisen J.A."/>
        </authorList>
    </citation>
    <scope>NUCLEOTIDE SEQUENCE</scope>
    <source>
        <strain>WB4</strain>
    </source>
</reference>
<keyword evidence="2" id="KW-1185">Reference proteome</keyword>
<dbReference type="EMBL" id="CP002345">
    <property type="protein sequence ID" value="ADQ78847.1"/>
    <property type="molecule type" value="Genomic_DNA"/>
</dbReference>
<proteinExistence type="predicted"/>
<evidence type="ECO:0000313" key="1">
    <source>
        <dbReference type="EMBL" id="ADQ78847.1"/>
    </source>
</evidence>
<evidence type="ECO:0000313" key="2">
    <source>
        <dbReference type="Proteomes" id="UP000008718"/>
    </source>
</evidence>
<accession>E4T2A3</accession>
<protein>
    <recommendedName>
        <fullName evidence="3">HTH araC/xylS-type domain-containing protein</fullName>
    </recommendedName>
</protein>
<sequence length="139" mass="15890">MAATFKQYSPQELYVPVSIPDTLEAENEYDLPAQGFRSTGSAFFDAFMANLQHHGIRNARFHAQLLGINYTEMCVAVSVITGMTYTDFVEGYILIKAEDLIRNKSAKTTIQDIAASVGFSYSGFYQFMLRHRKWQKKRR</sequence>
<reference evidence="1 2" key="2">
    <citation type="journal article" date="2011" name="Stand. Genomic Sci.">
        <title>Complete genome sequence of Paludibacter propionicigenes type strain (WB4).</title>
        <authorList>
            <person name="Gronow S."/>
            <person name="Munk C."/>
            <person name="Lapidus A."/>
            <person name="Nolan M."/>
            <person name="Lucas S."/>
            <person name="Hammon N."/>
            <person name="Deshpande S."/>
            <person name="Cheng J.F."/>
            <person name="Tapia R."/>
            <person name="Han C."/>
            <person name="Goodwin L."/>
            <person name="Pitluck S."/>
            <person name="Liolios K."/>
            <person name="Ivanova N."/>
            <person name="Mavromatis K."/>
            <person name="Mikhailova N."/>
            <person name="Pati A."/>
            <person name="Chen A."/>
            <person name="Palaniappan K."/>
            <person name="Land M."/>
            <person name="Hauser L."/>
            <person name="Chang Y.J."/>
            <person name="Jeffries C.D."/>
            <person name="Brambilla E."/>
            <person name="Rohde M."/>
            <person name="Goker M."/>
            <person name="Detter J.C."/>
            <person name="Woyke T."/>
            <person name="Bristow J."/>
            <person name="Eisen J.A."/>
            <person name="Markowitz V."/>
            <person name="Hugenholtz P."/>
            <person name="Kyrpides N.C."/>
            <person name="Klenk H.P."/>
        </authorList>
    </citation>
    <scope>NUCLEOTIDE SEQUENCE [LARGE SCALE GENOMIC DNA]</scope>
    <source>
        <strain evidence="2">DSM 17365 / JCM 13257 / WB4</strain>
    </source>
</reference>
<dbReference type="RefSeq" id="WP_013444216.1">
    <property type="nucleotide sequence ID" value="NC_014734.1"/>
</dbReference>
<gene>
    <name evidence="1" type="ordered locus">Palpr_0691</name>
</gene>
<evidence type="ECO:0008006" key="3">
    <source>
        <dbReference type="Google" id="ProtNLM"/>
    </source>
</evidence>
<dbReference type="KEGG" id="ppn:Palpr_0691"/>
<dbReference type="eggNOG" id="COG2207">
    <property type="taxonomic scope" value="Bacteria"/>
</dbReference>
<dbReference type="Gene3D" id="1.10.10.60">
    <property type="entry name" value="Homeodomain-like"/>
    <property type="match status" value="1"/>
</dbReference>
<dbReference type="HOGENOM" id="CLU_1843171_0_0_10"/>
<dbReference type="Proteomes" id="UP000008718">
    <property type="component" value="Chromosome"/>
</dbReference>
<dbReference type="AlphaFoldDB" id="E4T2A3"/>